<feature type="domain" description="BAH" evidence="1">
    <location>
        <begin position="27"/>
        <end position="145"/>
    </location>
</feature>
<dbReference type="InterPro" id="IPR043151">
    <property type="entry name" value="BAH_sf"/>
</dbReference>
<keyword evidence="3" id="KW-1185">Reference proteome</keyword>
<evidence type="ECO:0000259" key="1">
    <source>
        <dbReference type="PROSITE" id="PS51038"/>
    </source>
</evidence>
<proteinExistence type="predicted"/>
<dbReference type="GO" id="GO:0003682">
    <property type="term" value="F:chromatin binding"/>
    <property type="evidence" value="ECO:0007669"/>
    <property type="project" value="InterPro"/>
</dbReference>
<evidence type="ECO:0000313" key="3">
    <source>
        <dbReference type="Proteomes" id="UP000594263"/>
    </source>
</evidence>
<dbReference type="SMART" id="SM00439">
    <property type="entry name" value="BAH"/>
    <property type="match status" value="1"/>
</dbReference>
<dbReference type="Gene3D" id="2.30.30.490">
    <property type="match status" value="1"/>
</dbReference>
<dbReference type="Gramene" id="Kaladp0375s0005.1.v1.1">
    <property type="protein sequence ID" value="Kaladp0375s0005.1.v1.1"/>
    <property type="gene ID" value="Kaladp0375s0005.v1.1"/>
</dbReference>
<dbReference type="Proteomes" id="UP000594263">
    <property type="component" value="Unplaced"/>
</dbReference>
<sequence length="148" mass="17017">MARRNNAAASSRQVLESLTISYDSININIKVGDDILLKPPRGLAPYVAKVTELTTDCKRGKNNNVQIRGQWYYRPEDAKGGRRSFHGKNELFLSNHVDTQSPESVEGKCKVHTFEEYLELDEVEDTDYFYRLKYDPITQGFDPDRLEV</sequence>
<protein>
    <recommendedName>
        <fullName evidence="1">BAH domain-containing protein</fullName>
    </recommendedName>
</protein>
<dbReference type="AlphaFoldDB" id="A0A7N0V8G9"/>
<evidence type="ECO:0000313" key="2">
    <source>
        <dbReference type="EnsemblPlants" id="Kaladp0375s0005.1.v1.1"/>
    </source>
</evidence>
<dbReference type="PROSITE" id="PS51038">
    <property type="entry name" value="BAH"/>
    <property type="match status" value="1"/>
</dbReference>
<dbReference type="SUPFAM" id="SSF82061">
    <property type="entry name" value="BAH domain"/>
    <property type="match status" value="1"/>
</dbReference>
<reference evidence="2" key="1">
    <citation type="submission" date="2021-01" db="UniProtKB">
        <authorList>
            <consortium name="EnsemblPlants"/>
        </authorList>
    </citation>
    <scope>IDENTIFICATION</scope>
</reference>
<dbReference type="EnsemblPlants" id="Kaladp0375s0005.1.v1.1">
    <property type="protein sequence ID" value="Kaladp0375s0005.1.v1.1"/>
    <property type="gene ID" value="Kaladp0375s0005.v1.1"/>
</dbReference>
<accession>A0A7N0V8G9</accession>
<name>A0A7N0V8G9_KALFE</name>
<dbReference type="Pfam" id="PF01426">
    <property type="entry name" value="BAH"/>
    <property type="match status" value="1"/>
</dbReference>
<dbReference type="InterPro" id="IPR001025">
    <property type="entry name" value="BAH_dom"/>
</dbReference>
<organism evidence="2 3">
    <name type="scientific">Kalanchoe fedtschenkoi</name>
    <name type="common">Lavender scallops</name>
    <name type="synonym">South American air plant</name>
    <dbReference type="NCBI Taxonomy" id="63787"/>
    <lineage>
        <taxon>Eukaryota</taxon>
        <taxon>Viridiplantae</taxon>
        <taxon>Streptophyta</taxon>
        <taxon>Embryophyta</taxon>
        <taxon>Tracheophyta</taxon>
        <taxon>Spermatophyta</taxon>
        <taxon>Magnoliopsida</taxon>
        <taxon>eudicotyledons</taxon>
        <taxon>Gunneridae</taxon>
        <taxon>Pentapetalae</taxon>
        <taxon>Saxifragales</taxon>
        <taxon>Crassulaceae</taxon>
        <taxon>Kalanchoe</taxon>
    </lineage>
</organism>
<dbReference type="PANTHER" id="PTHR46364">
    <property type="entry name" value="OS08G0421900 PROTEIN"/>
    <property type="match status" value="1"/>
</dbReference>